<protein>
    <submittedName>
        <fullName evidence="1">Uncharacterized protein</fullName>
    </submittedName>
</protein>
<organism evidence="1 2">
    <name type="scientific">Caerostris darwini</name>
    <dbReference type="NCBI Taxonomy" id="1538125"/>
    <lineage>
        <taxon>Eukaryota</taxon>
        <taxon>Metazoa</taxon>
        <taxon>Ecdysozoa</taxon>
        <taxon>Arthropoda</taxon>
        <taxon>Chelicerata</taxon>
        <taxon>Arachnida</taxon>
        <taxon>Araneae</taxon>
        <taxon>Araneomorphae</taxon>
        <taxon>Entelegynae</taxon>
        <taxon>Araneoidea</taxon>
        <taxon>Araneidae</taxon>
        <taxon>Caerostris</taxon>
    </lineage>
</organism>
<accession>A0AAV4US86</accession>
<dbReference type="Proteomes" id="UP001054837">
    <property type="component" value="Unassembled WGS sequence"/>
</dbReference>
<dbReference type="AlphaFoldDB" id="A0AAV4US86"/>
<keyword evidence="2" id="KW-1185">Reference proteome</keyword>
<gene>
    <name evidence="1" type="ORF">CDAR_527881</name>
</gene>
<dbReference type="EMBL" id="BPLQ01011817">
    <property type="protein sequence ID" value="GIY60584.1"/>
    <property type="molecule type" value="Genomic_DNA"/>
</dbReference>
<proteinExistence type="predicted"/>
<sequence length="112" mass="13361">MSLNHRKGGDYGMKRSNSLPAISRVFENKGVVKFSSLESINFLQEKNKYSVLETAYYDERRTEECSRIHLHPKAKFSTKLPRLPVQAPETWKQRFLRVSRNFPRSVRRYFRH</sequence>
<reference evidence="1 2" key="1">
    <citation type="submission" date="2021-06" db="EMBL/GenBank/DDBJ databases">
        <title>Caerostris darwini draft genome.</title>
        <authorList>
            <person name="Kono N."/>
            <person name="Arakawa K."/>
        </authorList>
    </citation>
    <scope>NUCLEOTIDE SEQUENCE [LARGE SCALE GENOMIC DNA]</scope>
</reference>
<evidence type="ECO:0000313" key="2">
    <source>
        <dbReference type="Proteomes" id="UP001054837"/>
    </source>
</evidence>
<comment type="caution">
    <text evidence="1">The sequence shown here is derived from an EMBL/GenBank/DDBJ whole genome shotgun (WGS) entry which is preliminary data.</text>
</comment>
<name>A0AAV4US86_9ARAC</name>
<evidence type="ECO:0000313" key="1">
    <source>
        <dbReference type="EMBL" id="GIY60584.1"/>
    </source>
</evidence>